<dbReference type="SUPFAM" id="SSF48498">
    <property type="entry name" value="Tetracyclin repressor-like, C-terminal domain"/>
    <property type="match status" value="1"/>
</dbReference>
<dbReference type="PANTHER" id="PTHR30055:SF234">
    <property type="entry name" value="HTH-TYPE TRANSCRIPTIONAL REGULATOR BETI"/>
    <property type="match status" value="1"/>
</dbReference>
<dbReference type="NCBIfam" id="NF001978">
    <property type="entry name" value="PRK00767.1"/>
    <property type="match status" value="1"/>
</dbReference>
<evidence type="ECO:0000256" key="3">
    <source>
        <dbReference type="ARBA" id="ARBA00023125"/>
    </source>
</evidence>
<dbReference type="RefSeq" id="WP_350938125.1">
    <property type="nucleotide sequence ID" value="NZ_JAYWLC010000013.1"/>
</dbReference>
<keyword evidence="3 5" id="KW-0238">DNA-binding</keyword>
<keyword evidence="1" id="KW-0678">Repressor</keyword>
<dbReference type="SUPFAM" id="SSF46689">
    <property type="entry name" value="Homeodomain-like"/>
    <property type="match status" value="1"/>
</dbReference>
<evidence type="ECO:0000259" key="6">
    <source>
        <dbReference type="PROSITE" id="PS50977"/>
    </source>
</evidence>
<evidence type="ECO:0000313" key="7">
    <source>
        <dbReference type="EMBL" id="MER5172986.1"/>
    </source>
</evidence>
<evidence type="ECO:0000256" key="1">
    <source>
        <dbReference type="ARBA" id="ARBA00022491"/>
    </source>
</evidence>
<dbReference type="Gene3D" id="1.10.357.10">
    <property type="entry name" value="Tetracycline Repressor, domain 2"/>
    <property type="match status" value="1"/>
</dbReference>
<dbReference type="InterPro" id="IPR001647">
    <property type="entry name" value="HTH_TetR"/>
</dbReference>
<evidence type="ECO:0000256" key="4">
    <source>
        <dbReference type="ARBA" id="ARBA00023163"/>
    </source>
</evidence>
<dbReference type="Pfam" id="PF00440">
    <property type="entry name" value="TetR_N"/>
    <property type="match status" value="1"/>
</dbReference>
<keyword evidence="4" id="KW-0804">Transcription</keyword>
<dbReference type="InterPro" id="IPR036271">
    <property type="entry name" value="Tet_transcr_reg_TetR-rel_C_sf"/>
</dbReference>
<dbReference type="PANTHER" id="PTHR30055">
    <property type="entry name" value="HTH-TYPE TRANSCRIPTIONAL REGULATOR RUTR"/>
    <property type="match status" value="1"/>
</dbReference>
<dbReference type="PRINTS" id="PR00455">
    <property type="entry name" value="HTHTETR"/>
</dbReference>
<keyword evidence="2" id="KW-0805">Transcription regulation</keyword>
<feature type="domain" description="HTH tetR-type" evidence="6">
    <location>
        <begin position="8"/>
        <end position="68"/>
    </location>
</feature>
<dbReference type="PROSITE" id="PS50977">
    <property type="entry name" value="HTH_TETR_2"/>
    <property type="match status" value="1"/>
</dbReference>
<feature type="DNA-binding region" description="H-T-H motif" evidence="5">
    <location>
        <begin position="31"/>
        <end position="50"/>
    </location>
</feature>
<dbReference type="Proteomes" id="UP001438953">
    <property type="component" value="Unassembled WGS sequence"/>
</dbReference>
<dbReference type="Pfam" id="PF13977">
    <property type="entry name" value="TetR_C_6"/>
    <property type="match status" value="1"/>
</dbReference>
<dbReference type="InterPro" id="IPR050109">
    <property type="entry name" value="HTH-type_TetR-like_transc_reg"/>
</dbReference>
<dbReference type="EMBL" id="JAYWLC010000013">
    <property type="protein sequence ID" value="MER5172986.1"/>
    <property type="molecule type" value="Genomic_DNA"/>
</dbReference>
<sequence length="218" mass="24180">MGRRPLSQIRRREFARAAHQCLARYGMAGTTLARVAEEAGVSKASVLHYFGNKDDLLEAALRHGNSALRDEVSALMKVARNPWQRIYAVVEANLSPRAFRPSIAQGWMSLSAAVPYNRQYQRIQTVIYARTRSNLIGPLRSLSEAQTAEGMTDALISVIDGVWMRCGLSLGGMTVKDARDQIELLLDARFADTPERRAARQSMAEACRVLMLSKGITD</sequence>
<accession>A0ABV1SJZ3</accession>
<comment type="caution">
    <text evidence="7">The sequence shown here is derived from an EMBL/GenBank/DDBJ whole genome shotgun (WGS) entry which is preliminary data.</text>
</comment>
<dbReference type="InterPro" id="IPR009057">
    <property type="entry name" value="Homeodomain-like_sf"/>
</dbReference>
<evidence type="ECO:0000256" key="2">
    <source>
        <dbReference type="ARBA" id="ARBA00023015"/>
    </source>
</evidence>
<name>A0ABV1SJZ3_9RHOB</name>
<proteinExistence type="predicted"/>
<dbReference type="InterPro" id="IPR039538">
    <property type="entry name" value="BetI_C"/>
</dbReference>
<protein>
    <submittedName>
        <fullName evidence="7">Transcriptional regulator BetI</fullName>
    </submittedName>
</protein>
<organism evidence="7 8">
    <name type="scientific">Thioclava kandeliae</name>
    <dbReference type="NCBI Taxonomy" id="3070818"/>
    <lineage>
        <taxon>Bacteria</taxon>
        <taxon>Pseudomonadati</taxon>
        <taxon>Pseudomonadota</taxon>
        <taxon>Alphaproteobacteria</taxon>
        <taxon>Rhodobacterales</taxon>
        <taxon>Paracoccaceae</taxon>
        <taxon>Thioclava</taxon>
    </lineage>
</organism>
<gene>
    <name evidence="7" type="primary">betI</name>
    <name evidence="7" type="ORF">VSX56_14500</name>
</gene>
<keyword evidence="8" id="KW-1185">Reference proteome</keyword>
<evidence type="ECO:0000256" key="5">
    <source>
        <dbReference type="PROSITE-ProRule" id="PRU00335"/>
    </source>
</evidence>
<reference evidence="7 8" key="1">
    <citation type="submission" date="2024-06" db="EMBL/GenBank/DDBJ databases">
        <title>Thioclava kandeliae sp. nov. from a rhizosphere soil sample of Kandelia candel in a mangrove.</title>
        <authorList>
            <person name="Mu T."/>
        </authorList>
    </citation>
    <scope>NUCLEOTIDE SEQUENCE [LARGE SCALE GENOMIC DNA]</scope>
    <source>
        <strain evidence="7 8">CPCC 100088</strain>
    </source>
</reference>
<evidence type="ECO:0000313" key="8">
    <source>
        <dbReference type="Proteomes" id="UP001438953"/>
    </source>
</evidence>